<feature type="non-terminal residue" evidence="11">
    <location>
        <position position="1"/>
    </location>
</feature>
<feature type="region of interest" description="Disordered" evidence="10">
    <location>
        <begin position="229"/>
        <end position="251"/>
    </location>
</feature>
<evidence type="ECO:0000256" key="5">
    <source>
        <dbReference type="ARBA" id="ARBA00023043"/>
    </source>
</evidence>
<dbReference type="OrthoDB" id="412109at2759"/>
<feature type="repeat" description="ANK" evidence="9">
    <location>
        <begin position="55"/>
        <end position="87"/>
    </location>
</feature>
<keyword evidence="3" id="KW-0597">Phosphoprotein</keyword>
<dbReference type="InterPro" id="IPR002110">
    <property type="entry name" value="Ankyrin_rpt"/>
</dbReference>
<keyword evidence="4" id="KW-0677">Repeat</keyword>
<keyword evidence="12" id="KW-1185">Reference proteome</keyword>
<gene>
    <name evidence="11" type="ORF">BOX15_Mlig026671g1</name>
</gene>
<evidence type="ECO:0000256" key="9">
    <source>
        <dbReference type="PROSITE-ProRule" id="PRU00023"/>
    </source>
</evidence>
<dbReference type="PANTHER" id="PTHR15263">
    <property type="entry name" value="I-KAPPA-B-LIKE PROTEIN IKBL"/>
    <property type="match status" value="1"/>
</dbReference>
<dbReference type="GO" id="GO:0005634">
    <property type="term" value="C:nucleus"/>
    <property type="evidence" value="ECO:0007669"/>
    <property type="project" value="UniProtKB-SubCell"/>
</dbReference>
<evidence type="ECO:0000256" key="4">
    <source>
        <dbReference type="ARBA" id="ARBA00022737"/>
    </source>
</evidence>
<evidence type="ECO:0000256" key="1">
    <source>
        <dbReference type="ARBA" id="ARBA00004123"/>
    </source>
</evidence>
<comment type="caution">
    <text evidence="11">The sequence shown here is derived from an EMBL/GenBank/DDBJ whole genome shotgun (WGS) entry which is preliminary data.</text>
</comment>
<dbReference type="PANTHER" id="PTHR15263:SF1">
    <property type="entry name" value="NF-KAPPA-B INHIBITOR-LIKE PROTEIN 1"/>
    <property type="match status" value="1"/>
</dbReference>
<evidence type="ECO:0000256" key="7">
    <source>
        <dbReference type="ARBA" id="ARBA00030621"/>
    </source>
</evidence>
<dbReference type="Proteomes" id="UP000215902">
    <property type="component" value="Unassembled WGS sequence"/>
</dbReference>
<comment type="subcellular location">
    <subcellularLocation>
        <location evidence="1">Nucleus</location>
    </subcellularLocation>
</comment>
<dbReference type="Gene3D" id="1.25.40.20">
    <property type="entry name" value="Ankyrin repeat-containing domain"/>
    <property type="match status" value="1"/>
</dbReference>
<evidence type="ECO:0000313" key="11">
    <source>
        <dbReference type="EMBL" id="PAA74817.1"/>
    </source>
</evidence>
<evidence type="ECO:0000256" key="3">
    <source>
        <dbReference type="ARBA" id="ARBA00022553"/>
    </source>
</evidence>
<protein>
    <recommendedName>
        <fullName evidence="2">NF-kappa-B inhibitor-like protein 1</fullName>
    </recommendedName>
    <alternativeName>
        <fullName evidence="7">Inhibitor of kappa B-like protein</fullName>
    </alternativeName>
    <alternativeName>
        <fullName evidence="8">Nuclear factor of kappa light polypeptide gene enhancer in B-cells inhibitor-like 1</fullName>
    </alternativeName>
</protein>
<sequence length="380" mass="42366">VELCSSGTMKRQRESCHLRKLAKYTRSGRFRRVAKRLDKMKWSASDNVPDYRDENGRSLLHLAAAEGHGGLIRTFAELGCSLEAKDVHGNTPVHLILYHCLQTGKSPVIADRLLSDLLGCQRPGRRAELLRLCNSAGVSCQRLLDRLADQEAATSAAADAALTADIDERDADNSETIIWQRRLADAAADDADDDNDGAGFFQDEGEAFWTFETLDDWFDRIGREYAERRQRQRQQRAAAAELPEQPPPRQQRQCKQLKLADTPSAAPECEAYLRYKDSYLAFFQSKSVIDSVDEVPWPPFLIDSAVGPEAALRWLRLAVGGDAEGLVAELRQLRVLWHPDKFMQKFGDRLPAGRPVREAVLRRVTLASQLANGAAALLAG</sequence>
<dbReference type="InterPro" id="IPR036770">
    <property type="entry name" value="Ankyrin_rpt-contain_sf"/>
</dbReference>
<name>A0A267FNY2_9PLAT</name>
<dbReference type="InterPro" id="IPR038753">
    <property type="entry name" value="NFKBIL1"/>
</dbReference>
<dbReference type="EMBL" id="NIVC01000921">
    <property type="protein sequence ID" value="PAA74817.1"/>
    <property type="molecule type" value="Genomic_DNA"/>
</dbReference>
<evidence type="ECO:0000256" key="2">
    <source>
        <dbReference type="ARBA" id="ARBA00014259"/>
    </source>
</evidence>
<proteinExistence type="predicted"/>
<dbReference type="PROSITE" id="PS50297">
    <property type="entry name" value="ANK_REP_REGION"/>
    <property type="match status" value="1"/>
</dbReference>
<organism evidence="11 12">
    <name type="scientific">Macrostomum lignano</name>
    <dbReference type="NCBI Taxonomy" id="282301"/>
    <lineage>
        <taxon>Eukaryota</taxon>
        <taxon>Metazoa</taxon>
        <taxon>Spiralia</taxon>
        <taxon>Lophotrochozoa</taxon>
        <taxon>Platyhelminthes</taxon>
        <taxon>Rhabditophora</taxon>
        <taxon>Macrostomorpha</taxon>
        <taxon>Macrostomida</taxon>
        <taxon>Macrostomidae</taxon>
        <taxon>Macrostomum</taxon>
    </lineage>
</organism>
<reference evidence="11 12" key="1">
    <citation type="submission" date="2017-06" db="EMBL/GenBank/DDBJ databases">
        <title>A platform for efficient transgenesis in Macrostomum lignano, a flatworm model organism for stem cell research.</title>
        <authorList>
            <person name="Berezikov E."/>
        </authorList>
    </citation>
    <scope>NUCLEOTIDE SEQUENCE [LARGE SCALE GENOMIC DNA]</scope>
    <source>
        <strain evidence="11">DV1</strain>
        <tissue evidence="11">Whole organism</tissue>
    </source>
</reference>
<evidence type="ECO:0000256" key="8">
    <source>
        <dbReference type="ARBA" id="ARBA00030802"/>
    </source>
</evidence>
<evidence type="ECO:0000313" key="12">
    <source>
        <dbReference type="Proteomes" id="UP000215902"/>
    </source>
</evidence>
<keyword evidence="5 9" id="KW-0040">ANK repeat</keyword>
<evidence type="ECO:0000256" key="10">
    <source>
        <dbReference type="SAM" id="MobiDB-lite"/>
    </source>
</evidence>
<evidence type="ECO:0000256" key="6">
    <source>
        <dbReference type="ARBA" id="ARBA00023242"/>
    </source>
</evidence>
<dbReference type="SUPFAM" id="SSF48403">
    <property type="entry name" value="Ankyrin repeat"/>
    <property type="match status" value="1"/>
</dbReference>
<accession>A0A267FNY2</accession>
<dbReference type="PROSITE" id="PS50088">
    <property type="entry name" value="ANK_REPEAT"/>
    <property type="match status" value="1"/>
</dbReference>
<keyword evidence="6" id="KW-0539">Nucleus</keyword>
<dbReference type="GO" id="GO:0043124">
    <property type="term" value="P:negative regulation of canonical NF-kappaB signal transduction"/>
    <property type="evidence" value="ECO:0007669"/>
    <property type="project" value="InterPro"/>
</dbReference>
<dbReference type="AlphaFoldDB" id="A0A267FNY2"/>